<protein>
    <submittedName>
        <fullName evidence="2">Uncharacterized protein</fullName>
    </submittedName>
</protein>
<name>A0A399M2J9_9PSED</name>
<accession>A0A399M2J9</accession>
<organism evidence="2 3">
    <name type="scientific">Pseudomonas monteilii</name>
    <dbReference type="NCBI Taxonomy" id="76759"/>
    <lineage>
        <taxon>Bacteria</taxon>
        <taxon>Pseudomonadati</taxon>
        <taxon>Pseudomonadota</taxon>
        <taxon>Gammaproteobacteria</taxon>
        <taxon>Pseudomonadales</taxon>
        <taxon>Pseudomonadaceae</taxon>
        <taxon>Pseudomonas</taxon>
    </lineage>
</organism>
<evidence type="ECO:0000256" key="1">
    <source>
        <dbReference type="SAM" id="MobiDB-lite"/>
    </source>
</evidence>
<proteinExistence type="predicted"/>
<reference evidence="2 3" key="1">
    <citation type="submission" date="2018-08" db="EMBL/GenBank/DDBJ databases">
        <title>Draft genome sequence of the cyanotroph, Pseudomonas monteilii BCN3.</title>
        <authorList>
            <person name="Jones L.B."/>
            <person name="Kunz D.A."/>
        </authorList>
    </citation>
    <scope>NUCLEOTIDE SEQUENCE [LARGE SCALE GENOMIC DNA]</scope>
    <source>
        <strain evidence="2 3">BCN3</strain>
    </source>
</reference>
<evidence type="ECO:0000313" key="3">
    <source>
        <dbReference type="Proteomes" id="UP000265875"/>
    </source>
</evidence>
<dbReference type="Proteomes" id="UP000265875">
    <property type="component" value="Unassembled WGS sequence"/>
</dbReference>
<dbReference type="EMBL" id="QWLL01000045">
    <property type="protein sequence ID" value="RII76001.1"/>
    <property type="molecule type" value="Genomic_DNA"/>
</dbReference>
<gene>
    <name evidence="2" type="ORF">D0894_18005</name>
</gene>
<comment type="caution">
    <text evidence="2">The sequence shown here is derived from an EMBL/GenBank/DDBJ whole genome shotgun (WGS) entry which is preliminary data.</text>
</comment>
<evidence type="ECO:0000313" key="2">
    <source>
        <dbReference type="EMBL" id="RII76001.1"/>
    </source>
</evidence>
<dbReference type="AlphaFoldDB" id="A0A399M2J9"/>
<feature type="region of interest" description="Disordered" evidence="1">
    <location>
        <begin position="88"/>
        <end position="109"/>
    </location>
</feature>
<sequence>MAAGGGRRCAVVAGGCGGVCSQAGWAGQGGGRVSLKSDVVVVGAGLPAKQAPRRMARASPVFAGKPAPTLTVYGCRISWLQCYLPASAGDTGPATPGRAPAKPPMVSGR</sequence>